<dbReference type="EMBL" id="MU003497">
    <property type="protein sequence ID" value="KAF2474835.1"/>
    <property type="molecule type" value="Genomic_DNA"/>
</dbReference>
<protein>
    <submittedName>
        <fullName evidence="1">Uncharacterized protein</fullName>
    </submittedName>
</protein>
<keyword evidence="2" id="KW-1185">Reference proteome</keyword>
<name>A0ACB6R7W0_9PLEO</name>
<organism evidence="1 2">
    <name type="scientific">Lindgomyces ingoldianus</name>
    <dbReference type="NCBI Taxonomy" id="673940"/>
    <lineage>
        <taxon>Eukaryota</taxon>
        <taxon>Fungi</taxon>
        <taxon>Dikarya</taxon>
        <taxon>Ascomycota</taxon>
        <taxon>Pezizomycotina</taxon>
        <taxon>Dothideomycetes</taxon>
        <taxon>Pleosporomycetidae</taxon>
        <taxon>Pleosporales</taxon>
        <taxon>Lindgomycetaceae</taxon>
        <taxon>Lindgomyces</taxon>
    </lineage>
</organism>
<sequence>MVSYTVTWTFGAGTICPDAALKLRSIYTGLAMSIMKRYELVAEVRPYCVDVKLDHVEQISSALTSSTARHMEGGLTKDGVFEVAGDTFGVVSKFRRELCTGSEIGYRRIQMTFERQIAVPNHGKSCAELEFVEPKYSLLIYSEHPDIRSIHCRFSSHAHTFPVNPFSKVFTISITRSIPNLIPSSNPRKHSLSFLLIGYLYSSRCCDQCHFIISALVLRLRFHADVDVFADYGSVSDVNDGSVLDFWRAVSLWWIRRGRRIFVCGMSVVAQCVLLGIMKCEAISSVEWLSRLTSVKATSNPFRKKEMWFRTCTILPLWVQAEATEIMTIFTRLNSFCLAKDESLHPNFHRHMNCSSVDGVGAGRPIPTNKKKHNMSSVNRGITQRRSLLMRYTSGCFLRPSRSCASRSAQGSGSSEPEDESEGENELPDAGDEEGLGSKDDSGEEVPRDRTRAYPTPENRRHFLGIGKVHNCARQCPEQEWCYWRIFTLTISLFSLVAEETLANVRCQGPEMVGVMFLRMMAKEWLWKGTKYRGGTKLRQVEVAMIMYAMSLQKRRPMHYQINSLCRVNFASGLPNFIQREFENMWFRTGNSIVLATSLVQARCVINTVCLDQVPLYVIACHKKWTLTCLRLFPDLVVVLPYPFVCSTTSGSSYFFSLPALAPFPPSLIKLASSLNLHRTITAPSLKVIEKVWVVWNMLMQHIRTSWNVSRMQTSALDYLCNIPCQMVRRSRNETHLLQSLMGKLLDKGET</sequence>
<evidence type="ECO:0000313" key="2">
    <source>
        <dbReference type="Proteomes" id="UP000799755"/>
    </source>
</evidence>
<reference evidence="1" key="1">
    <citation type="journal article" date="2020" name="Stud. Mycol.">
        <title>101 Dothideomycetes genomes: a test case for predicting lifestyles and emergence of pathogens.</title>
        <authorList>
            <person name="Haridas S."/>
            <person name="Albert R."/>
            <person name="Binder M."/>
            <person name="Bloem J."/>
            <person name="Labutti K."/>
            <person name="Salamov A."/>
            <person name="Andreopoulos B."/>
            <person name="Baker S."/>
            <person name="Barry K."/>
            <person name="Bills G."/>
            <person name="Bluhm B."/>
            <person name="Cannon C."/>
            <person name="Castanera R."/>
            <person name="Culley D."/>
            <person name="Daum C."/>
            <person name="Ezra D."/>
            <person name="Gonzalez J."/>
            <person name="Henrissat B."/>
            <person name="Kuo A."/>
            <person name="Liang C."/>
            <person name="Lipzen A."/>
            <person name="Lutzoni F."/>
            <person name="Magnuson J."/>
            <person name="Mondo S."/>
            <person name="Nolan M."/>
            <person name="Ohm R."/>
            <person name="Pangilinan J."/>
            <person name="Park H.-J."/>
            <person name="Ramirez L."/>
            <person name="Alfaro M."/>
            <person name="Sun H."/>
            <person name="Tritt A."/>
            <person name="Yoshinaga Y."/>
            <person name="Zwiers L.-H."/>
            <person name="Turgeon B."/>
            <person name="Goodwin S."/>
            <person name="Spatafora J."/>
            <person name="Crous P."/>
            <person name="Grigoriev I."/>
        </authorList>
    </citation>
    <scope>NUCLEOTIDE SEQUENCE</scope>
    <source>
        <strain evidence="1">ATCC 200398</strain>
    </source>
</reference>
<accession>A0ACB6R7W0</accession>
<evidence type="ECO:0000313" key="1">
    <source>
        <dbReference type="EMBL" id="KAF2474835.1"/>
    </source>
</evidence>
<gene>
    <name evidence="1" type="ORF">BDR25DRAFT_351338</name>
</gene>
<dbReference type="Proteomes" id="UP000799755">
    <property type="component" value="Unassembled WGS sequence"/>
</dbReference>
<comment type="caution">
    <text evidence="1">The sequence shown here is derived from an EMBL/GenBank/DDBJ whole genome shotgun (WGS) entry which is preliminary data.</text>
</comment>
<proteinExistence type="predicted"/>